<sequence>MWLKSTVVLGSAAILGTAQAQRGQQHERRAPTNGYNSTTTVVVVAPVQYSTTTATSYASSASSPLPSQGASTPEPLPYGPPSGNRPSHPGLPPTQSPSSLPAYTSTSYTYEPASDSSSVSENSTLVSSMSPSGTAYTSMFSYVPETSSSSAPSSTPAPPYFAPSPVGPGTAPYTMPYISSYGTRTGGYSYSNASNSTAMPGTTSVPTAWPSYYNGTDLCQGATLNVLNASLDWWYATTFTEIASTLSVSTNLNGTTWSLVPASTTFNITSAIASPSCSLTITETSGWQGTYSYWEGTCYQTPTPKAASTSVVTVSAYMQLNVTAGNGTVPPLVTPPPVASATIPAVNVTANTTSAGVFSQGTPFVYFSQYQVIKKTNTTHAYHGGPVCAESTQVFNLSEPFSFAYSQENVQLDGVLNVGANVTGDVNPALLGIVGQQTAVAGSWVAAPTVVFVLKKVLAASASAVPFAPTSGLTLSSILETITPQLPPGFSTQSAQGSLSGVGITIRVPQSQPVLLLPSTSVPSTTTPAPTLIPATASGTSGAGNNGGSSNDGGSNTGGSNTGGSNTGGSNNGGSPPNLSNLISNVVSAAQPTNALQVLSDAQATANPTIGAIVAGLGGSNNQGGGGGSALGGSGSNSGGGSVGTSGSNNNGGSGAGSGTGQTVVVGGTTFTVTPTSDKGVTGIVVAAGGSTATLTPGQTTTVGGQSVSMPASGSGVTIGSGSGATFVSPSSSGSNLGGSTGAGSNGGSAGQIAVPAAVIVVAGSTATAQTTPAFVVGGQTAVPGGSPITVNGHTIAVAAGATAVVVDGSTQPLAGSIASPTVFNVNNVPITASPAGGFNVGGQTLQPGGGAITVDGTTLSLVPGGSAVVVNGQTSVLSNPQSAGAAAVIPLLTVGSQTFTANAATQFSLAPGATLTPGGQVVVSGTTISLANDARTVVVNGQSQALNAPLVTPAPAITVGNIAFQANAGSTYDINGQMLTPGGVITVSGTTISLAAGATAVVFNGKTTMLTAGPSPTTPHGNMATITAPPVLTVDGQAFAANGKSSYIISGQTLTPGGVITISGAAGTETISLNSAANQLVSIVSGTTYTSMVGAIGAMSTGAPLLTVNGQTYTAIGYDTGAGPTYIISGQTLTRGGAITIAAPNGGGGKETLSLEAAGTALEIILSGTTSISQIPSLMALLPTSAPVLTIAGQTFTAINNGATYLIDGQTLTPGESETVTLAGKTYVISLAPQATLLEIMSEDGSGKVTKTEFETLFPAQMTGSTLTNTLDMGFTSGTAAGTAASGTAAAGKSSAGSRAARVSRSPLVWVTAVVVGVGSFGLAVWL</sequence>
<gene>
    <name evidence="4" type="ORF">LTR62_008436</name>
</gene>
<keyword evidence="2" id="KW-0472">Membrane</keyword>
<protein>
    <submittedName>
        <fullName evidence="4">Uncharacterized protein</fullName>
    </submittedName>
</protein>
<feature type="compositionally biased region" description="Low complexity" evidence="1">
    <location>
        <begin position="517"/>
        <end position="540"/>
    </location>
</feature>
<feature type="compositionally biased region" description="Polar residues" evidence="1">
    <location>
        <begin position="96"/>
        <end position="109"/>
    </location>
</feature>
<feature type="compositionally biased region" description="Gly residues" evidence="1">
    <location>
        <begin position="736"/>
        <end position="748"/>
    </location>
</feature>
<evidence type="ECO:0000256" key="3">
    <source>
        <dbReference type="SAM" id="SignalP"/>
    </source>
</evidence>
<feature type="region of interest" description="Disordered" evidence="1">
    <location>
        <begin position="18"/>
        <end position="37"/>
    </location>
</feature>
<evidence type="ECO:0000256" key="2">
    <source>
        <dbReference type="SAM" id="Phobius"/>
    </source>
</evidence>
<feature type="chain" id="PRO_5043002600" evidence="3">
    <location>
        <begin position="21"/>
        <end position="1328"/>
    </location>
</feature>
<feature type="transmembrane region" description="Helical" evidence="2">
    <location>
        <begin position="1309"/>
        <end position="1327"/>
    </location>
</feature>
<feature type="region of interest" description="Disordered" evidence="1">
    <location>
        <begin position="729"/>
        <end position="748"/>
    </location>
</feature>
<accession>A0AAN7YH53</accession>
<reference evidence="4" key="1">
    <citation type="submission" date="2023-08" db="EMBL/GenBank/DDBJ databases">
        <title>Black Yeasts Isolated from many extreme environments.</title>
        <authorList>
            <person name="Coleine C."/>
            <person name="Stajich J.E."/>
            <person name="Selbmann L."/>
        </authorList>
    </citation>
    <scope>NUCLEOTIDE SEQUENCE</scope>
    <source>
        <strain evidence="4">CCFEE 5401</strain>
    </source>
</reference>
<name>A0AAN7YH53_9PEZI</name>
<feature type="region of interest" description="Disordered" evidence="1">
    <location>
        <begin position="517"/>
        <end position="580"/>
    </location>
</feature>
<comment type="caution">
    <text evidence="4">The sequence shown here is derived from an EMBL/GenBank/DDBJ whole genome shotgun (WGS) entry which is preliminary data.</text>
</comment>
<feature type="region of interest" description="Disordered" evidence="1">
    <location>
        <begin position="57"/>
        <end position="131"/>
    </location>
</feature>
<feature type="compositionally biased region" description="Gly residues" evidence="1">
    <location>
        <begin position="541"/>
        <end position="572"/>
    </location>
</feature>
<evidence type="ECO:0000313" key="5">
    <source>
        <dbReference type="Proteomes" id="UP001310890"/>
    </source>
</evidence>
<dbReference type="EMBL" id="JAVRRL010000089">
    <property type="protein sequence ID" value="KAK5108340.1"/>
    <property type="molecule type" value="Genomic_DNA"/>
</dbReference>
<keyword evidence="2" id="KW-0812">Transmembrane</keyword>
<proteinExistence type="predicted"/>
<keyword evidence="2" id="KW-1133">Transmembrane helix</keyword>
<organism evidence="4 5">
    <name type="scientific">Meristemomyces frigidus</name>
    <dbReference type="NCBI Taxonomy" id="1508187"/>
    <lineage>
        <taxon>Eukaryota</taxon>
        <taxon>Fungi</taxon>
        <taxon>Dikarya</taxon>
        <taxon>Ascomycota</taxon>
        <taxon>Pezizomycotina</taxon>
        <taxon>Dothideomycetes</taxon>
        <taxon>Dothideomycetidae</taxon>
        <taxon>Mycosphaerellales</taxon>
        <taxon>Teratosphaeriaceae</taxon>
        <taxon>Meristemomyces</taxon>
    </lineage>
</organism>
<evidence type="ECO:0000313" key="4">
    <source>
        <dbReference type="EMBL" id="KAK5108340.1"/>
    </source>
</evidence>
<feature type="compositionally biased region" description="Gly residues" evidence="1">
    <location>
        <begin position="625"/>
        <end position="660"/>
    </location>
</feature>
<keyword evidence="3" id="KW-0732">Signal</keyword>
<dbReference type="Proteomes" id="UP001310890">
    <property type="component" value="Unassembled WGS sequence"/>
</dbReference>
<evidence type="ECO:0000256" key="1">
    <source>
        <dbReference type="SAM" id="MobiDB-lite"/>
    </source>
</evidence>
<feature type="compositionally biased region" description="Low complexity" evidence="1">
    <location>
        <begin position="114"/>
        <end position="130"/>
    </location>
</feature>
<feature type="region of interest" description="Disordered" evidence="1">
    <location>
        <begin position="625"/>
        <end position="661"/>
    </location>
</feature>
<feature type="signal peptide" evidence="3">
    <location>
        <begin position="1"/>
        <end position="20"/>
    </location>
</feature>